<keyword evidence="3" id="KW-1185">Reference proteome</keyword>
<organism evidence="2 3">
    <name type="scientific">Geranomyces variabilis</name>
    <dbReference type="NCBI Taxonomy" id="109894"/>
    <lineage>
        <taxon>Eukaryota</taxon>
        <taxon>Fungi</taxon>
        <taxon>Fungi incertae sedis</taxon>
        <taxon>Chytridiomycota</taxon>
        <taxon>Chytridiomycota incertae sedis</taxon>
        <taxon>Chytridiomycetes</taxon>
        <taxon>Spizellomycetales</taxon>
        <taxon>Powellomycetaceae</taxon>
        <taxon>Geranomyces</taxon>
    </lineage>
</organism>
<dbReference type="Proteomes" id="UP001212152">
    <property type="component" value="Unassembled WGS sequence"/>
</dbReference>
<reference evidence="2" key="1">
    <citation type="submission" date="2020-05" db="EMBL/GenBank/DDBJ databases">
        <title>Phylogenomic resolution of chytrid fungi.</title>
        <authorList>
            <person name="Stajich J.E."/>
            <person name="Amses K."/>
            <person name="Simmons R."/>
            <person name="Seto K."/>
            <person name="Myers J."/>
            <person name="Bonds A."/>
            <person name="Quandt C.A."/>
            <person name="Barry K."/>
            <person name="Liu P."/>
            <person name="Grigoriev I."/>
            <person name="Longcore J.E."/>
            <person name="James T.Y."/>
        </authorList>
    </citation>
    <scope>NUCLEOTIDE SEQUENCE</scope>
    <source>
        <strain evidence="2">JEL0379</strain>
    </source>
</reference>
<name>A0AAD5TPY0_9FUNG</name>
<gene>
    <name evidence="2" type="ORF">HDU87_007436</name>
</gene>
<proteinExistence type="predicted"/>
<accession>A0AAD5TPY0</accession>
<comment type="caution">
    <text evidence="2">The sequence shown here is derived from an EMBL/GenBank/DDBJ whole genome shotgun (WGS) entry which is preliminary data.</text>
</comment>
<evidence type="ECO:0000313" key="2">
    <source>
        <dbReference type="EMBL" id="KAJ3183014.1"/>
    </source>
</evidence>
<dbReference type="EMBL" id="JADGJQ010000007">
    <property type="protein sequence ID" value="KAJ3183014.1"/>
    <property type="molecule type" value="Genomic_DNA"/>
</dbReference>
<dbReference type="AlphaFoldDB" id="A0AAD5TPY0"/>
<evidence type="ECO:0000313" key="3">
    <source>
        <dbReference type="Proteomes" id="UP001212152"/>
    </source>
</evidence>
<sequence>MVKKQALINRLKSTFAAVGTDQHVASKASNHVVPPPPIAQPHHPPLQRTTSTILFTGTLLSVSAYSELPTFTKLLHPRTRACGVVSRKLRVRLEVSPDRIREYALGADGTNGLLLAEMDRDWVGFAVLGIKKQGRCRFVLSDNHHGDEEDGGLKRVYEVASRMELAIWSSKLFQLPDESTQTICTTAASVSGYKWKADSIYSTDLELDDERRQIPSHYDHDEDPWFSNTATANGDKDRWISTLAASYKDSDASSLSSGERISDSGPEDSYDIKPARQMAKWSANDAEWQTSPPQPDQPDPAGAQSSHSNPCPTHGLKPQPPSGAPPSGPLSPLKLRARSRATLKCDVVCESIENQRGLTNLTRMQGRVGTLLGSLHWLNKQWAKEGTFLM</sequence>
<feature type="region of interest" description="Disordered" evidence="1">
    <location>
        <begin position="251"/>
        <end position="333"/>
    </location>
</feature>
<protein>
    <submittedName>
        <fullName evidence="2">Uncharacterized protein</fullName>
    </submittedName>
</protein>
<feature type="compositionally biased region" description="Pro residues" evidence="1">
    <location>
        <begin position="318"/>
        <end position="329"/>
    </location>
</feature>
<evidence type="ECO:0000256" key="1">
    <source>
        <dbReference type="SAM" id="MobiDB-lite"/>
    </source>
</evidence>